<organism evidence="3 4">
    <name type="scientific">Centaurea solstitialis</name>
    <name type="common">yellow star-thistle</name>
    <dbReference type="NCBI Taxonomy" id="347529"/>
    <lineage>
        <taxon>Eukaryota</taxon>
        <taxon>Viridiplantae</taxon>
        <taxon>Streptophyta</taxon>
        <taxon>Embryophyta</taxon>
        <taxon>Tracheophyta</taxon>
        <taxon>Spermatophyta</taxon>
        <taxon>Magnoliopsida</taxon>
        <taxon>eudicotyledons</taxon>
        <taxon>Gunneridae</taxon>
        <taxon>Pentapetalae</taxon>
        <taxon>asterids</taxon>
        <taxon>campanulids</taxon>
        <taxon>Asterales</taxon>
        <taxon>Asteraceae</taxon>
        <taxon>Carduoideae</taxon>
        <taxon>Cardueae</taxon>
        <taxon>Centaureinae</taxon>
        <taxon>Centaurea</taxon>
    </lineage>
</organism>
<evidence type="ECO:0000259" key="1">
    <source>
        <dbReference type="Pfam" id="PF13976"/>
    </source>
</evidence>
<evidence type="ECO:0008006" key="5">
    <source>
        <dbReference type="Google" id="ProtNLM"/>
    </source>
</evidence>
<dbReference type="InterPro" id="IPR025724">
    <property type="entry name" value="GAG-pre-integrase_dom"/>
</dbReference>
<dbReference type="Proteomes" id="UP001172457">
    <property type="component" value="Chromosome 7"/>
</dbReference>
<dbReference type="InterPro" id="IPR054722">
    <property type="entry name" value="PolX-like_BBD"/>
</dbReference>
<comment type="caution">
    <text evidence="3">The sequence shown here is derived from an EMBL/GenBank/DDBJ whole genome shotgun (WGS) entry which is preliminary data.</text>
</comment>
<dbReference type="Pfam" id="PF13976">
    <property type="entry name" value="gag_pre-integrs"/>
    <property type="match status" value="1"/>
</dbReference>
<accession>A0AA38T081</accession>
<dbReference type="AlphaFoldDB" id="A0AA38T081"/>
<keyword evidence="4" id="KW-1185">Reference proteome</keyword>
<evidence type="ECO:0000259" key="2">
    <source>
        <dbReference type="Pfam" id="PF22936"/>
    </source>
</evidence>
<dbReference type="EMBL" id="JARYMX010000007">
    <property type="protein sequence ID" value="KAJ9542397.1"/>
    <property type="molecule type" value="Genomic_DNA"/>
</dbReference>
<sequence>MLTKAYLSALIATRLWDHNREPQKKNSKKAPMAAVAESNHTSATALNAESYNGMSLDSSLPVENSDWIIDSGATDLMMFDARNTSSLTYTSRKFVTIANGTSTPVMGKGTSNLSVKMNLNSVLVVPSLDYNLLSVSQITTNLNCVVLFWADCCVSKDIPTKKTIGYGVRRGKLYYLELEPKTSKRVERALVAKGHQGIKKELDIWLYHRRFGHTSFGYLKRLFPTLFNKCDVSKFHCEVCERAKSHRASSPLTLSKNTLPFMTIHSDVWGSSKVPTISEA</sequence>
<feature type="domain" description="GAG-pre-integrase" evidence="1">
    <location>
        <begin position="172"/>
        <end position="245"/>
    </location>
</feature>
<reference evidence="3" key="1">
    <citation type="submission" date="2023-03" db="EMBL/GenBank/DDBJ databases">
        <title>Chromosome-scale reference genome and RAD-based genetic map of yellow starthistle (Centaurea solstitialis) reveal putative structural variation and QTLs associated with invader traits.</title>
        <authorList>
            <person name="Reatini B."/>
            <person name="Cang F.A."/>
            <person name="Jiang Q."/>
            <person name="Mckibben M.T.W."/>
            <person name="Barker M.S."/>
            <person name="Rieseberg L.H."/>
            <person name="Dlugosch K.M."/>
        </authorList>
    </citation>
    <scope>NUCLEOTIDE SEQUENCE</scope>
    <source>
        <strain evidence="3">CAN-66</strain>
        <tissue evidence="3">Leaf</tissue>
    </source>
</reference>
<evidence type="ECO:0000313" key="3">
    <source>
        <dbReference type="EMBL" id="KAJ9542397.1"/>
    </source>
</evidence>
<evidence type="ECO:0000313" key="4">
    <source>
        <dbReference type="Proteomes" id="UP001172457"/>
    </source>
</evidence>
<protein>
    <recommendedName>
        <fullName evidence="5">GAG-pre-integrase domain-containing protein</fullName>
    </recommendedName>
</protein>
<feature type="domain" description="Retrovirus-related Pol polyprotein from transposon TNT 1-94-like beta-barrel" evidence="2">
    <location>
        <begin position="67"/>
        <end position="140"/>
    </location>
</feature>
<proteinExistence type="predicted"/>
<name>A0AA38T081_9ASTR</name>
<dbReference type="Pfam" id="PF22936">
    <property type="entry name" value="Pol_BBD"/>
    <property type="match status" value="1"/>
</dbReference>
<gene>
    <name evidence="3" type="ORF">OSB04_028903</name>
</gene>